<evidence type="ECO:0000313" key="4">
    <source>
        <dbReference type="Proteomes" id="UP001056035"/>
    </source>
</evidence>
<protein>
    <recommendedName>
        <fullName evidence="2">Thioesterase domain-containing protein</fullName>
    </recommendedName>
</protein>
<dbReference type="Gene3D" id="3.10.129.10">
    <property type="entry name" value="Hotdog Thioesterase"/>
    <property type="match status" value="1"/>
</dbReference>
<dbReference type="SUPFAM" id="SSF54637">
    <property type="entry name" value="Thioesterase/thiol ester dehydrase-isomerase"/>
    <property type="match status" value="1"/>
</dbReference>
<reference evidence="3 4" key="1">
    <citation type="submission" date="2022-06" db="EMBL/GenBank/DDBJ databases">
        <title>Paraconexibacter antarcticus.</title>
        <authorList>
            <person name="Kim C.S."/>
        </authorList>
    </citation>
    <scope>NUCLEOTIDE SEQUENCE [LARGE SCALE GENOMIC DNA]</scope>
    <source>
        <strain evidence="3 4">02-257</strain>
    </source>
</reference>
<sequence length="116" mass="12615">MSNPTTAGALSELHSAGFPAPVAMRGHDPMCMGCGPANANLNVDYRAPAFLGRELDFTAWCERIDGRKLHFHGEARQGDSLVAEARALFIHIDLSHWESSGEPLPDGWKTLGDKSR</sequence>
<evidence type="ECO:0000313" key="3">
    <source>
        <dbReference type="EMBL" id="UTI66149.1"/>
    </source>
</evidence>
<feature type="region of interest" description="Disordered" evidence="1">
    <location>
        <begin position="97"/>
        <end position="116"/>
    </location>
</feature>
<keyword evidence="4" id="KW-1185">Reference proteome</keyword>
<evidence type="ECO:0000259" key="2">
    <source>
        <dbReference type="Pfam" id="PF03061"/>
    </source>
</evidence>
<dbReference type="EMBL" id="CP098502">
    <property type="protein sequence ID" value="UTI66149.1"/>
    <property type="molecule type" value="Genomic_DNA"/>
</dbReference>
<organism evidence="3 4">
    <name type="scientific">Paraconexibacter antarcticus</name>
    <dbReference type="NCBI Taxonomy" id="2949664"/>
    <lineage>
        <taxon>Bacteria</taxon>
        <taxon>Bacillati</taxon>
        <taxon>Actinomycetota</taxon>
        <taxon>Thermoleophilia</taxon>
        <taxon>Solirubrobacterales</taxon>
        <taxon>Paraconexibacteraceae</taxon>
        <taxon>Paraconexibacter</taxon>
    </lineage>
</organism>
<dbReference type="InterPro" id="IPR029069">
    <property type="entry name" value="HotDog_dom_sf"/>
</dbReference>
<dbReference type="RefSeq" id="WP_254572824.1">
    <property type="nucleotide sequence ID" value="NZ_CP098502.1"/>
</dbReference>
<accession>A0ABY5DYX4</accession>
<dbReference type="InterPro" id="IPR006683">
    <property type="entry name" value="Thioestr_dom"/>
</dbReference>
<feature type="domain" description="Thioesterase" evidence="2">
    <location>
        <begin position="33"/>
        <end position="82"/>
    </location>
</feature>
<evidence type="ECO:0000256" key="1">
    <source>
        <dbReference type="SAM" id="MobiDB-lite"/>
    </source>
</evidence>
<gene>
    <name evidence="3" type="ORF">NBH00_08075</name>
</gene>
<dbReference type="Pfam" id="PF03061">
    <property type="entry name" value="4HBT"/>
    <property type="match status" value="1"/>
</dbReference>
<dbReference type="Proteomes" id="UP001056035">
    <property type="component" value="Chromosome"/>
</dbReference>
<name>A0ABY5DYX4_9ACTN</name>
<proteinExistence type="predicted"/>